<reference evidence="3" key="1">
    <citation type="journal article" date="2023" name="Commun. Biol.">
        <title>Genome analysis of Parmales, the sister group of diatoms, reveals the evolutionary specialization of diatoms from phago-mixotrophs to photoautotrophs.</title>
        <authorList>
            <person name="Ban H."/>
            <person name="Sato S."/>
            <person name="Yoshikawa S."/>
            <person name="Yamada K."/>
            <person name="Nakamura Y."/>
            <person name="Ichinomiya M."/>
            <person name="Sato N."/>
            <person name="Blanc-Mathieu R."/>
            <person name="Endo H."/>
            <person name="Kuwata A."/>
            <person name="Ogata H."/>
        </authorList>
    </citation>
    <scope>NUCLEOTIDE SEQUENCE [LARGE SCALE GENOMIC DNA]</scope>
    <source>
        <strain evidence="3">NIES 3699</strain>
    </source>
</reference>
<gene>
    <name evidence="2" type="ORF">TrVE_jg5167</name>
</gene>
<dbReference type="EMBL" id="BRXX01000037">
    <property type="protein sequence ID" value="GMH84452.1"/>
    <property type="molecule type" value="Genomic_DNA"/>
</dbReference>
<evidence type="ECO:0000313" key="2">
    <source>
        <dbReference type="EMBL" id="GMH84452.1"/>
    </source>
</evidence>
<sequence>MNTNSAPYSDRTWGETLQNYKKAHHSLPWQEGEFVPTKRETVYEKSRKERAFNPVTMTYRDEAKESNIQQRERAFAAVRLNNAKDKQLCFEQKFNIINHQSHLPKQYEDANMKTRMQEEVKRRAPDSRVKYNIISHMGKEEHYLAKMLPKEGEEFTLKRDMNITLENGLKPKSHQTREFDVLTNKYIENNTFREVEDLEVQRDKLAKKYWKTHDYDILAVRYCDAQKQQKFEQDLREKERTHGNNQREKLPPSVKYSEGVVYDIISNEIRDGRAIQSVDDKRNKAVASKMGSKVEEQIRTRALEEDDRLEAMSFNRINADKFKEDRRYGFDPITNISFEGRLGVPPVALRQEERKPIWSRLHAGGGGASSGGTGVSKPRDLSGGDSSSNIPMNSGRRIIKPTGSTPRTRVGGGATNRDSRIATQNMSVTQKPDFVPSLTIPSEGMVNGKLNVA</sequence>
<organism evidence="2 3">
    <name type="scientific">Triparma verrucosa</name>
    <dbReference type="NCBI Taxonomy" id="1606542"/>
    <lineage>
        <taxon>Eukaryota</taxon>
        <taxon>Sar</taxon>
        <taxon>Stramenopiles</taxon>
        <taxon>Ochrophyta</taxon>
        <taxon>Bolidophyceae</taxon>
        <taxon>Parmales</taxon>
        <taxon>Triparmaceae</taxon>
        <taxon>Triparma</taxon>
    </lineage>
</organism>
<protein>
    <submittedName>
        <fullName evidence="2">Uncharacterized protein</fullName>
    </submittedName>
</protein>
<keyword evidence="3" id="KW-1185">Reference proteome</keyword>
<proteinExistence type="predicted"/>
<name>A0A9W7EMZ1_9STRA</name>
<feature type="compositionally biased region" description="Gly residues" evidence="1">
    <location>
        <begin position="363"/>
        <end position="374"/>
    </location>
</feature>
<evidence type="ECO:0000313" key="3">
    <source>
        <dbReference type="Proteomes" id="UP001165160"/>
    </source>
</evidence>
<evidence type="ECO:0000256" key="1">
    <source>
        <dbReference type="SAM" id="MobiDB-lite"/>
    </source>
</evidence>
<accession>A0A9W7EMZ1</accession>
<dbReference type="Proteomes" id="UP001165160">
    <property type="component" value="Unassembled WGS sequence"/>
</dbReference>
<dbReference type="AlphaFoldDB" id="A0A9W7EMZ1"/>
<feature type="region of interest" description="Disordered" evidence="1">
    <location>
        <begin position="360"/>
        <end position="420"/>
    </location>
</feature>
<comment type="caution">
    <text evidence="2">The sequence shown here is derived from an EMBL/GenBank/DDBJ whole genome shotgun (WGS) entry which is preliminary data.</text>
</comment>